<name>A0A8I3MJE6_CANLF</name>
<dbReference type="OrthoDB" id="9806053at2759"/>
<dbReference type="InterPro" id="IPR003599">
    <property type="entry name" value="Ig_sub"/>
</dbReference>
<comment type="subcellular location">
    <subcellularLocation>
        <location evidence="1">Cell membrane</location>
    </subcellularLocation>
</comment>
<keyword evidence="8" id="KW-1064">Adaptive immunity</keyword>
<proteinExistence type="predicted"/>
<reference evidence="11" key="2">
    <citation type="submission" date="2025-08" db="UniProtKB">
        <authorList>
            <consortium name="Ensembl"/>
        </authorList>
    </citation>
    <scope>IDENTIFICATION</scope>
    <source>
        <strain evidence="11">Boxer</strain>
    </source>
</reference>
<dbReference type="SMART" id="SM00409">
    <property type="entry name" value="IG"/>
    <property type="match status" value="1"/>
</dbReference>
<dbReference type="Proteomes" id="UP000805418">
    <property type="component" value="Chromosome 8"/>
</dbReference>
<evidence type="ECO:0000256" key="9">
    <source>
        <dbReference type="SAM" id="SignalP"/>
    </source>
</evidence>
<evidence type="ECO:0000256" key="3">
    <source>
        <dbReference type="ARBA" id="ARBA00022729"/>
    </source>
</evidence>
<keyword evidence="2" id="KW-1003">Cell membrane</keyword>
<dbReference type="SMART" id="SM00406">
    <property type="entry name" value="IGv"/>
    <property type="match status" value="1"/>
</dbReference>
<keyword evidence="6" id="KW-0325">Glycoprotein</keyword>
<dbReference type="InterPro" id="IPR013106">
    <property type="entry name" value="Ig_V-set"/>
</dbReference>
<evidence type="ECO:0000313" key="12">
    <source>
        <dbReference type="Proteomes" id="UP000805418"/>
    </source>
</evidence>
<feature type="signal peptide" evidence="9">
    <location>
        <begin position="1"/>
        <end position="21"/>
    </location>
</feature>
<feature type="chain" id="PRO_5035164521" description="Ig-like domain-containing protein" evidence="9">
    <location>
        <begin position="22"/>
        <end position="155"/>
    </location>
</feature>
<keyword evidence="5" id="KW-1015">Disulfide bond</keyword>
<dbReference type="Gene3D" id="2.60.40.10">
    <property type="entry name" value="Immunoglobulins"/>
    <property type="match status" value="1"/>
</dbReference>
<dbReference type="SUPFAM" id="SSF48726">
    <property type="entry name" value="Immunoglobulin"/>
    <property type="match status" value="1"/>
</dbReference>
<evidence type="ECO:0000313" key="11">
    <source>
        <dbReference type="Ensembl" id="ENSCAFP00845002193.1"/>
    </source>
</evidence>
<dbReference type="InterPro" id="IPR036179">
    <property type="entry name" value="Ig-like_dom_sf"/>
</dbReference>
<keyword evidence="8" id="KW-0391">Immunity</keyword>
<dbReference type="GO" id="GO:0042101">
    <property type="term" value="C:T cell receptor complex"/>
    <property type="evidence" value="ECO:0007669"/>
    <property type="project" value="UniProtKB-KW"/>
</dbReference>
<dbReference type="PANTHER" id="PTHR19339">
    <property type="entry name" value="T CELL RECEPTOR ALPHA VARIABLE 39"/>
    <property type="match status" value="1"/>
</dbReference>
<keyword evidence="8" id="KW-1279">T cell receptor</keyword>
<comment type="subunit">
    <text evidence="7">Alpha-beta TR is a heterodimer composed of an alpha and beta chain; disulfide-linked. The alpha-beta TR is associated with the transmembrane signaling CD3 coreceptor proteins to form the TR-CD3 (TcR or TCR). The assembly of alpha-beta TR heterodimers with CD3 occurs in the endoplasmic reticulum where a single alpha-beta TR heterodimer associates with one CD3D-CD3E heterodimer, one CD3G-CD3E heterodimer and one CD247 homodimer forming a stable octameric structure. CD3D-CD3E and CD3G-CD3E heterodimers preferentially associate with TR alpha and TR beta chains, respectively. The association of the CD247 homodimer is the last step of TcR assembly in the endoplasmic reticulum and is required for transport to the cell surface.</text>
</comment>
<dbReference type="InterPro" id="IPR007110">
    <property type="entry name" value="Ig-like_dom"/>
</dbReference>
<dbReference type="PANTHER" id="PTHR19339:SF12">
    <property type="entry name" value="IG-LIKE DOMAIN-CONTAINING PROTEIN"/>
    <property type="match status" value="1"/>
</dbReference>
<evidence type="ECO:0000256" key="2">
    <source>
        <dbReference type="ARBA" id="ARBA00022475"/>
    </source>
</evidence>
<evidence type="ECO:0000256" key="6">
    <source>
        <dbReference type="ARBA" id="ARBA00023180"/>
    </source>
</evidence>
<reference evidence="11" key="3">
    <citation type="submission" date="2025-09" db="UniProtKB">
        <authorList>
            <consortium name="Ensembl"/>
        </authorList>
    </citation>
    <scope>IDENTIFICATION</scope>
    <source>
        <strain evidence="11">Boxer</strain>
    </source>
</reference>
<evidence type="ECO:0000256" key="7">
    <source>
        <dbReference type="ARBA" id="ARBA00038651"/>
    </source>
</evidence>
<reference evidence="11" key="1">
    <citation type="submission" date="2020-03" db="EMBL/GenBank/DDBJ databases">
        <title>Long-read based genome assembly of a Labrador retriever dog.</title>
        <authorList>
            <person name="Eory L."/>
            <person name="Zhang W."/>
            <person name="Schoenebeck J."/>
        </authorList>
    </citation>
    <scope>NUCLEOTIDE SEQUENCE [LARGE SCALE GENOMIC DNA]</scope>
    <source>
        <strain evidence="11">Labrador retriever</strain>
    </source>
</reference>
<keyword evidence="3 9" id="KW-0732">Signal</keyword>
<accession>A0A8I3MJE6</accession>
<evidence type="ECO:0000256" key="8">
    <source>
        <dbReference type="ARBA" id="ARBA00043266"/>
    </source>
</evidence>
<dbReference type="GeneTree" id="ENSGT00940000153130"/>
<dbReference type="SMART" id="SM00408">
    <property type="entry name" value="IGc2"/>
    <property type="match status" value="1"/>
</dbReference>
<dbReference type="AlphaFoldDB" id="A0A8I3MJE6"/>
<evidence type="ECO:0000256" key="4">
    <source>
        <dbReference type="ARBA" id="ARBA00023136"/>
    </source>
</evidence>
<dbReference type="InterPro" id="IPR003598">
    <property type="entry name" value="Ig_sub2"/>
</dbReference>
<dbReference type="Ensembl" id="ENSCAFT00845002767.1">
    <property type="protein sequence ID" value="ENSCAFP00845002193.1"/>
    <property type="gene ID" value="ENSCAFG00845001603.1"/>
</dbReference>
<protein>
    <recommendedName>
        <fullName evidence="10">Ig-like domain-containing protein</fullName>
    </recommendedName>
</protein>
<dbReference type="InterPro" id="IPR013783">
    <property type="entry name" value="Ig-like_fold"/>
</dbReference>
<dbReference type="InterPro" id="IPR051896">
    <property type="entry name" value="TCR_alpha_variable"/>
</dbReference>
<feature type="domain" description="Ig-like" evidence="10">
    <location>
        <begin position="22"/>
        <end position="113"/>
    </location>
</feature>
<evidence type="ECO:0000259" key="10">
    <source>
        <dbReference type="PROSITE" id="PS50835"/>
    </source>
</evidence>
<sequence>MTMLLEGLLIFLCMQLTWVSGQQLNQNPRSVSIQEGEDVSMSCNSSSTLNTFQWFKQDPVEGLVLVIALYKAGELTRDGKLTAQFSGTRTDSFLTISASETEHSGTYFCSANSTVLLRHPGPAPKPSSALHLFLQGLRALTLTLSKGRCEGLFMI</sequence>
<dbReference type="PROSITE" id="PS50835">
    <property type="entry name" value="IG_LIKE"/>
    <property type="match status" value="1"/>
</dbReference>
<keyword evidence="4" id="KW-0472">Membrane</keyword>
<dbReference type="Pfam" id="PF07686">
    <property type="entry name" value="V-set"/>
    <property type="match status" value="1"/>
</dbReference>
<evidence type="ECO:0000256" key="5">
    <source>
        <dbReference type="ARBA" id="ARBA00023157"/>
    </source>
</evidence>
<evidence type="ECO:0000256" key="1">
    <source>
        <dbReference type="ARBA" id="ARBA00004236"/>
    </source>
</evidence>
<keyword evidence="12" id="KW-1185">Reference proteome</keyword>
<organism evidence="11 12">
    <name type="scientific">Canis lupus familiaris</name>
    <name type="common">Dog</name>
    <name type="synonym">Canis familiaris</name>
    <dbReference type="NCBI Taxonomy" id="9615"/>
    <lineage>
        <taxon>Eukaryota</taxon>
        <taxon>Metazoa</taxon>
        <taxon>Chordata</taxon>
        <taxon>Craniata</taxon>
        <taxon>Vertebrata</taxon>
        <taxon>Euteleostomi</taxon>
        <taxon>Mammalia</taxon>
        <taxon>Eutheria</taxon>
        <taxon>Laurasiatheria</taxon>
        <taxon>Carnivora</taxon>
        <taxon>Caniformia</taxon>
        <taxon>Canidae</taxon>
        <taxon>Canis</taxon>
    </lineage>
</organism>